<name>A0A2G8KBU2_STIJA</name>
<dbReference type="GO" id="GO:0043296">
    <property type="term" value="C:apical junction complex"/>
    <property type="evidence" value="ECO:0007669"/>
    <property type="project" value="TreeGrafter"/>
</dbReference>
<dbReference type="InterPro" id="IPR058586">
    <property type="entry name" value="Ajm-1"/>
</dbReference>
<sequence length="850" mass="96158">MRENLKRMTLPDWFRKSPQYDKLLSGGNVRSLPSYWTYNKPKRMTASTPATPTGERKQFSTQLPFLTAANFRRRDFSKEDDGRISPANSLPDYWTFGSLDLQTQGLSPNTSPSPSPNQANISGMNYNFPDDRAPENSHREHVQSLQEESAEYPTNEVGLPLTNEPVTTSALPQGMDRLSRPEGPPCDNEAKIRKNNAEEDSSNTVAQQPRPSANPAVRSQSGAAVFCLTSSMFRNDVAHETPVNAFDNVNNNDVNNSYPSSDHTDARSQFERGQADYGVDDGTEDEVFSSGIKPYYNPSSNWLGEHRYEQQDYDYYPEVSQKVSYHHDFSRKESKNETFIKTRVENVNRVRAVSASNSNQFAEEEEDGSVCKFDDSLVDNLFHTYSTLKAKCDRPDLQRSESKFLFSCDERDKRRQSPTKRKKVHQELSNNLLGTTFSSMSDSLFSDASQISELTTTFGCYSVALDSEHYSSELTSDSEIGSPGKLVVRNITKERQDLLKLERGVESCDRLIIVKCSNRLCGQKMQLVDAKKIYKTCHHCYTYYCSRECRQTNWPKHKKKCPLGQFNSLCKRILFHCRYNQGIQNELSRLARRGYLSCSKGVVVLDFPSADAGYRFIVEGLDSDVTRPIYLSQDKLTYSNMKMVDSNLLSKLSYSYNPDLKFVLAVSINIEGEFKFKLKTKTILRNKHALIRKCAKVTLSPVVGLDDPDCTLPRSGYEPLILQVPPGQNLTDAQLSRRDRQISFINIQAALRERGVSLRHFEPSAYQKLCKWVDEGTHIGPITLYPTDAETGKTFLCLILPNSESDLLDLEQSSAAVETVDLDAELENLIKVVEDLKLKSGDNDNNKLSP</sequence>
<evidence type="ECO:0000313" key="8">
    <source>
        <dbReference type="Proteomes" id="UP000230750"/>
    </source>
</evidence>
<gene>
    <name evidence="7" type="ORF">BSL78_17704</name>
</gene>
<dbReference type="EMBL" id="MRZV01000714">
    <property type="protein sequence ID" value="PIK45429.1"/>
    <property type="molecule type" value="Genomic_DNA"/>
</dbReference>
<dbReference type="Gene3D" id="6.10.140.2220">
    <property type="match status" value="1"/>
</dbReference>
<dbReference type="PANTHER" id="PTHR21517">
    <property type="entry name" value="APICAL JUNCTION COMPONENT 1 HOMOLOG"/>
    <property type="match status" value="1"/>
</dbReference>
<dbReference type="Proteomes" id="UP000230750">
    <property type="component" value="Unassembled WGS sequence"/>
</dbReference>
<keyword evidence="2 4" id="KW-0863">Zinc-finger</keyword>
<dbReference type="InterPro" id="IPR002893">
    <property type="entry name" value="Znf_MYND"/>
</dbReference>
<dbReference type="AlphaFoldDB" id="A0A2G8KBU2"/>
<dbReference type="GO" id="GO:0008270">
    <property type="term" value="F:zinc ion binding"/>
    <property type="evidence" value="ECO:0007669"/>
    <property type="project" value="UniProtKB-KW"/>
</dbReference>
<dbReference type="SUPFAM" id="SSF144232">
    <property type="entry name" value="HIT/MYND zinc finger-like"/>
    <property type="match status" value="1"/>
</dbReference>
<evidence type="ECO:0000313" key="7">
    <source>
        <dbReference type="EMBL" id="PIK45429.1"/>
    </source>
</evidence>
<feature type="compositionally biased region" description="Basic and acidic residues" evidence="5">
    <location>
        <begin position="129"/>
        <end position="142"/>
    </location>
</feature>
<dbReference type="PROSITE" id="PS50865">
    <property type="entry name" value="ZF_MYND_2"/>
    <property type="match status" value="1"/>
</dbReference>
<evidence type="ECO:0000256" key="3">
    <source>
        <dbReference type="ARBA" id="ARBA00022833"/>
    </source>
</evidence>
<comment type="caution">
    <text evidence="7">The sequence shown here is derived from an EMBL/GenBank/DDBJ whole genome shotgun (WGS) entry which is preliminary data.</text>
</comment>
<keyword evidence="3" id="KW-0862">Zinc</keyword>
<feature type="domain" description="MYND-type" evidence="6">
    <location>
        <begin position="518"/>
        <end position="561"/>
    </location>
</feature>
<feature type="compositionally biased region" description="Polar residues" evidence="5">
    <location>
        <begin position="202"/>
        <end position="220"/>
    </location>
</feature>
<evidence type="ECO:0000256" key="4">
    <source>
        <dbReference type="PROSITE-ProRule" id="PRU00134"/>
    </source>
</evidence>
<dbReference type="GO" id="GO:0045216">
    <property type="term" value="P:cell-cell junction organization"/>
    <property type="evidence" value="ECO:0007669"/>
    <property type="project" value="InterPro"/>
</dbReference>
<dbReference type="STRING" id="307972.A0A2G8KBU2"/>
<evidence type="ECO:0000256" key="2">
    <source>
        <dbReference type="ARBA" id="ARBA00022771"/>
    </source>
</evidence>
<feature type="compositionally biased region" description="Basic and acidic residues" evidence="5">
    <location>
        <begin position="188"/>
        <end position="197"/>
    </location>
</feature>
<dbReference type="PANTHER" id="PTHR21517:SF3">
    <property type="entry name" value="APICAL JUNCTION COMPONENT 1 HOMOLOG"/>
    <property type="match status" value="1"/>
</dbReference>
<dbReference type="OrthoDB" id="6431454at2759"/>
<proteinExistence type="predicted"/>
<dbReference type="Pfam" id="PF26649">
    <property type="entry name" value="Ajm-1"/>
    <property type="match status" value="1"/>
</dbReference>
<organism evidence="7 8">
    <name type="scientific">Stichopus japonicus</name>
    <name type="common">Sea cucumber</name>
    <dbReference type="NCBI Taxonomy" id="307972"/>
    <lineage>
        <taxon>Eukaryota</taxon>
        <taxon>Metazoa</taxon>
        <taxon>Echinodermata</taxon>
        <taxon>Eleutherozoa</taxon>
        <taxon>Echinozoa</taxon>
        <taxon>Holothuroidea</taxon>
        <taxon>Aspidochirotacea</taxon>
        <taxon>Aspidochirotida</taxon>
        <taxon>Stichopodidae</taxon>
        <taxon>Apostichopus</taxon>
    </lineage>
</organism>
<feature type="region of interest" description="Disordered" evidence="5">
    <location>
        <begin position="101"/>
        <end position="220"/>
    </location>
</feature>
<accession>A0A2G8KBU2</accession>
<dbReference type="InterPro" id="IPR038825">
    <property type="entry name" value="Apical_junction"/>
</dbReference>
<keyword evidence="1" id="KW-0479">Metal-binding</keyword>
<evidence type="ECO:0000256" key="1">
    <source>
        <dbReference type="ARBA" id="ARBA00022723"/>
    </source>
</evidence>
<keyword evidence="8" id="KW-1185">Reference proteome</keyword>
<protein>
    <recommendedName>
        <fullName evidence="6">MYND-type domain-containing protein</fullName>
    </recommendedName>
</protein>
<evidence type="ECO:0000259" key="6">
    <source>
        <dbReference type="PROSITE" id="PS50865"/>
    </source>
</evidence>
<dbReference type="GO" id="GO:0005886">
    <property type="term" value="C:plasma membrane"/>
    <property type="evidence" value="ECO:0007669"/>
    <property type="project" value="TreeGrafter"/>
</dbReference>
<reference evidence="7 8" key="1">
    <citation type="journal article" date="2017" name="PLoS Biol.">
        <title>The sea cucumber genome provides insights into morphological evolution and visceral regeneration.</title>
        <authorList>
            <person name="Zhang X."/>
            <person name="Sun L."/>
            <person name="Yuan J."/>
            <person name="Sun Y."/>
            <person name="Gao Y."/>
            <person name="Zhang L."/>
            <person name="Li S."/>
            <person name="Dai H."/>
            <person name="Hamel J.F."/>
            <person name="Liu C."/>
            <person name="Yu Y."/>
            <person name="Liu S."/>
            <person name="Lin W."/>
            <person name="Guo K."/>
            <person name="Jin S."/>
            <person name="Xu P."/>
            <person name="Storey K.B."/>
            <person name="Huan P."/>
            <person name="Zhang T."/>
            <person name="Zhou Y."/>
            <person name="Zhang J."/>
            <person name="Lin C."/>
            <person name="Li X."/>
            <person name="Xing L."/>
            <person name="Huo D."/>
            <person name="Sun M."/>
            <person name="Wang L."/>
            <person name="Mercier A."/>
            <person name="Li F."/>
            <person name="Yang H."/>
            <person name="Xiang J."/>
        </authorList>
    </citation>
    <scope>NUCLEOTIDE SEQUENCE [LARGE SCALE GENOMIC DNA]</scope>
    <source>
        <strain evidence="7">Shaxun</strain>
        <tissue evidence="7">Muscle</tissue>
    </source>
</reference>
<evidence type="ECO:0000256" key="5">
    <source>
        <dbReference type="SAM" id="MobiDB-lite"/>
    </source>
</evidence>